<dbReference type="Proteomes" id="UP000183508">
    <property type="component" value="Unassembled WGS sequence"/>
</dbReference>
<keyword evidence="2" id="KW-1185">Reference proteome</keyword>
<sequence length="93" mass="10575">MLWLIGILLVIIGISIPVAVVDSKDYERERSRAMKAISRICPDVVSFKKAKDQNYPDVVQYRVLTSNGSEFDVFLRPREGEYEVVGVRGWTGK</sequence>
<evidence type="ECO:0000313" key="1">
    <source>
        <dbReference type="EMBL" id="SFV09699.1"/>
    </source>
</evidence>
<dbReference type="AlphaFoldDB" id="A0A1I7LJE4"/>
<evidence type="ECO:0000313" key="2">
    <source>
        <dbReference type="Proteomes" id="UP000183508"/>
    </source>
</evidence>
<name>A0A1I7LJE4_9BACL</name>
<dbReference type="EMBL" id="FPBV01000064">
    <property type="protein sequence ID" value="SFV09699.1"/>
    <property type="molecule type" value="Genomic_DNA"/>
</dbReference>
<gene>
    <name evidence="1" type="ORF">SAMN05421543_1645</name>
</gene>
<organism evidence="1 2">
    <name type="scientific">Alicyclobacillus macrosporangiidus</name>
    <dbReference type="NCBI Taxonomy" id="392015"/>
    <lineage>
        <taxon>Bacteria</taxon>
        <taxon>Bacillati</taxon>
        <taxon>Bacillota</taxon>
        <taxon>Bacilli</taxon>
        <taxon>Bacillales</taxon>
        <taxon>Alicyclobacillaceae</taxon>
        <taxon>Alicyclobacillus</taxon>
    </lineage>
</organism>
<accession>A0A1I7LJE4</accession>
<protein>
    <submittedName>
        <fullName evidence="1">Uncharacterized protein</fullName>
    </submittedName>
</protein>
<reference evidence="2" key="1">
    <citation type="submission" date="2016-10" db="EMBL/GenBank/DDBJ databases">
        <authorList>
            <person name="Varghese N."/>
        </authorList>
    </citation>
    <scope>NUCLEOTIDE SEQUENCE [LARGE SCALE GENOMIC DNA]</scope>
    <source>
        <strain evidence="2">DSM 17980</strain>
    </source>
</reference>
<proteinExistence type="predicted"/>
<dbReference type="STRING" id="392015.SAMN05421543_1645"/>